<evidence type="ECO:0000313" key="1">
    <source>
        <dbReference type="EMBL" id="KAI4341133.1"/>
    </source>
</evidence>
<accession>A0ACB9NY78</accession>
<proteinExistence type="predicted"/>
<comment type="caution">
    <text evidence="1">The sequence shown here is derived from an EMBL/GenBank/DDBJ whole genome shotgun (WGS) entry which is preliminary data.</text>
</comment>
<protein>
    <submittedName>
        <fullName evidence="1">Uncharacterized protein</fullName>
    </submittedName>
</protein>
<evidence type="ECO:0000313" key="2">
    <source>
        <dbReference type="Proteomes" id="UP001057402"/>
    </source>
</evidence>
<sequence>MSEQTPHHHQQQPDLPHLLGIFDSFWSQLPIFSTRPPPLTIPHDTNLQLVTETSRTGLHVRSMSETDLATPSASHVSPDSVHSVTPKLETVVSGKEAAGPFRDGGFKGGKEMDRPGSRKRTKAGKKRRGIARTSSRSLSELEFEELKGFMDLGFVFSERDRDSADLVSIIPGLQRLGMAGEARTTESATSEEVSRPYLSEAWGASEGQRKALPGTRWRIPEIGNKDERVMKDQLKFWAQAVASAVR</sequence>
<keyword evidence="2" id="KW-1185">Reference proteome</keyword>
<gene>
    <name evidence="1" type="ORF">MLD38_025892</name>
</gene>
<organism evidence="1 2">
    <name type="scientific">Melastoma candidum</name>
    <dbReference type="NCBI Taxonomy" id="119954"/>
    <lineage>
        <taxon>Eukaryota</taxon>
        <taxon>Viridiplantae</taxon>
        <taxon>Streptophyta</taxon>
        <taxon>Embryophyta</taxon>
        <taxon>Tracheophyta</taxon>
        <taxon>Spermatophyta</taxon>
        <taxon>Magnoliopsida</taxon>
        <taxon>eudicotyledons</taxon>
        <taxon>Gunneridae</taxon>
        <taxon>Pentapetalae</taxon>
        <taxon>rosids</taxon>
        <taxon>malvids</taxon>
        <taxon>Myrtales</taxon>
        <taxon>Melastomataceae</taxon>
        <taxon>Melastomatoideae</taxon>
        <taxon>Melastomateae</taxon>
        <taxon>Melastoma</taxon>
    </lineage>
</organism>
<reference evidence="2" key="1">
    <citation type="journal article" date="2023" name="Front. Plant Sci.">
        <title>Chromosomal-level genome assembly of Melastoma candidum provides insights into trichome evolution.</title>
        <authorList>
            <person name="Zhong Y."/>
            <person name="Wu W."/>
            <person name="Sun C."/>
            <person name="Zou P."/>
            <person name="Liu Y."/>
            <person name="Dai S."/>
            <person name="Zhou R."/>
        </authorList>
    </citation>
    <scope>NUCLEOTIDE SEQUENCE [LARGE SCALE GENOMIC DNA]</scope>
</reference>
<dbReference type="EMBL" id="CM042886">
    <property type="protein sequence ID" value="KAI4341133.1"/>
    <property type="molecule type" value="Genomic_DNA"/>
</dbReference>
<name>A0ACB9NY78_9MYRT</name>
<dbReference type="Proteomes" id="UP001057402">
    <property type="component" value="Chromosome 7"/>
</dbReference>